<gene>
    <name evidence="2" type="ORF">AKO1_009398</name>
</gene>
<feature type="domain" description="T4 RNA ligase 1-like N-terminal" evidence="1">
    <location>
        <begin position="101"/>
        <end position="307"/>
    </location>
</feature>
<evidence type="ECO:0000259" key="1">
    <source>
        <dbReference type="Pfam" id="PF09511"/>
    </source>
</evidence>
<organism evidence="2 3">
    <name type="scientific">Acrasis kona</name>
    <dbReference type="NCBI Taxonomy" id="1008807"/>
    <lineage>
        <taxon>Eukaryota</taxon>
        <taxon>Discoba</taxon>
        <taxon>Heterolobosea</taxon>
        <taxon>Tetramitia</taxon>
        <taxon>Eutetramitia</taxon>
        <taxon>Acrasidae</taxon>
        <taxon>Acrasis</taxon>
    </lineage>
</organism>
<dbReference type="EMBL" id="JAOPGA020001632">
    <property type="protein sequence ID" value="KAL0490078.1"/>
    <property type="molecule type" value="Genomic_DNA"/>
</dbReference>
<evidence type="ECO:0000313" key="2">
    <source>
        <dbReference type="EMBL" id="KAL0490078.1"/>
    </source>
</evidence>
<dbReference type="Proteomes" id="UP001431209">
    <property type="component" value="Unassembled WGS sequence"/>
</dbReference>
<accession>A0AAW2ZL51</accession>
<sequence length="436" mass="51174">MGHKKKSKKSWDIKYDDEISLPVEVEPQPQLATNQGHQELETQKCLRTYFNNHKSSSKRSALEFMAKKYNLKFKFHGEHRNLVLIKYDLLKSDMSKKIVQECRGIIVDLEDYYNIVCLPYTKFFNMDEDQSAYKKHRFDFSTATVYEKLDGSLCTLYHYKDKWHVSSSGVPDAAGLLSNHNTRLEKDEKPIKFCDLFWDIWKNLGYTLPVDTNKCYMFEMVTHRHVILCRPEQEEIILHGVRDMRTLLEERPQEHALMNNWKCVQTHSFESLQHVKNSTRFLNPIKSEGYVVCDANFNRVKIKSPQYVALSHISYNDKNKVNARMMLSVIKTNEGSEFLSYFDKHRELYDTMKGYYDDFYAKLELIIESGSRSKLQTIDILCCELKPTMLEFVNVLTSSGRDSLSDNISKCDIVGLFNIIKLMYIDKSQQELSKHQ</sequence>
<reference evidence="2 3" key="1">
    <citation type="submission" date="2024-03" db="EMBL/GenBank/DDBJ databases">
        <title>The Acrasis kona genome and developmental transcriptomes reveal deep origins of eukaryotic multicellular pathways.</title>
        <authorList>
            <person name="Sheikh S."/>
            <person name="Fu C.-J."/>
            <person name="Brown M.W."/>
            <person name="Baldauf S.L."/>
        </authorList>
    </citation>
    <scope>NUCLEOTIDE SEQUENCE [LARGE SCALE GENOMIC DNA]</scope>
    <source>
        <strain evidence="2 3">ATCC MYA-3509</strain>
    </source>
</reference>
<evidence type="ECO:0000313" key="3">
    <source>
        <dbReference type="Proteomes" id="UP001431209"/>
    </source>
</evidence>
<dbReference type="GO" id="GO:0016874">
    <property type="term" value="F:ligase activity"/>
    <property type="evidence" value="ECO:0007669"/>
    <property type="project" value="UniProtKB-KW"/>
</dbReference>
<keyword evidence="2" id="KW-0418">Kinase</keyword>
<keyword evidence="2" id="KW-0808">Transferase</keyword>
<name>A0AAW2ZL51_9EUKA</name>
<keyword evidence="3" id="KW-1185">Reference proteome</keyword>
<dbReference type="Pfam" id="PF09511">
    <property type="entry name" value="RNA_lig_T4_1"/>
    <property type="match status" value="1"/>
</dbReference>
<keyword evidence="2" id="KW-0436">Ligase</keyword>
<proteinExistence type="predicted"/>
<protein>
    <submittedName>
        <fullName evidence="2">Bifunctional polynucleotide kinase/RNA ligase</fullName>
    </submittedName>
</protein>
<comment type="caution">
    <text evidence="2">The sequence shown here is derived from an EMBL/GenBank/DDBJ whole genome shotgun (WGS) entry which is preliminary data.</text>
</comment>
<dbReference type="GO" id="GO:0016301">
    <property type="term" value="F:kinase activity"/>
    <property type="evidence" value="ECO:0007669"/>
    <property type="project" value="UniProtKB-KW"/>
</dbReference>
<dbReference type="AlphaFoldDB" id="A0AAW2ZL51"/>
<dbReference type="InterPro" id="IPR019039">
    <property type="entry name" value="T4-Rnl1-like_N"/>
</dbReference>